<dbReference type="AlphaFoldDB" id="A0A843UFW1"/>
<evidence type="ECO:0000313" key="7">
    <source>
        <dbReference type="Proteomes" id="UP000652761"/>
    </source>
</evidence>
<dbReference type="GO" id="GO:0005886">
    <property type="term" value="C:plasma membrane"/>
    <property type="evidence" value="ECO:0007669"/>
    <property type="project" value="UniProtKB-SubCell"/>
</dbReference>
<evidence type="ECO:0000256" key="2">
    <source>
        <dbReference type="ARBA" id="ARBA00004395"/>
    </source>
</evidence>
<dbReference type="PROSITE" id="PS50191">
    <property type="entry name" value="CRAL_TRIO"/>
    <property type="match status" value="1"/>
</dbReference>
<feature type="non-terminal residue" evidence="6">
    <location>
        <position position="284"/>
    </location>
</feature>
<gene>
    <name evidence="6" type="ORF">Taro_013556</name>
</gene>
<feature type="domain" description="CRAL-TRIO" evidence="5">
    <location>
        <begin position="175"/>
        <end position="284"/>
    </location>
</feature>
<evidence type="ECO:0000256" key="1">
    <source>
        <dbReference type="ARBA" id="ARBA00004202"/>
    </source>
</evidence>
<comment type="similarity">
    <text evidence="4">Belongs to the SFH family.</text>
</comment>
<dbReference type="InterPro" id="IPR001251">
    <property type="entry name" value="CRAL-TRIO_dom"/>
</dbReference>
<keyword evidence="7" id="KW-1185">Reference proteome</keyword>
<dbReference type="EMBL" id="NMUH01000546">
    <property type="protein sequence ID" value="MQL81097.1"/>
    <property type="molecule type" value="Genomic_DNA"/>
</dbReference>
<dbReference type="Gene3D" id="3.40.525.10">
    <property type="entry name" value="CRAL-TRIO lipid binding domain"/>
    <property type="match status" value="1"/>
</dbReference>
<dbReference type="OrthoDB" id="1434354at2759"/>
<evidence type="ECO:0000256" key="3">
    <source>
        <dbReference type="ARBA" id="ARBA00023034"/>
    </source>
</evidence>
<sequence>MPLSMRHDLAATSDSIFKNGGKASSFHEAPNQKTTNSRMLLLKVHWHLAQMGKLPSFSKRSFKDLAQMGKLSSFSKRSFKSVKDSLRRFGRTNTLQTILENSRDPKDEQLVQTFRGLLLSEVRLSQKHDDYHTLLRFLRSRGFDLTKAKDMYLKMLRWREDCGVDVIAKDFEYEEYEKVKKCYPHGFHGVDKCGRPVYIERIGCVDLTALLQVTTIDRYLKYHISEQEKTSTLRYPSCSVAAKRHIASTVTILDVKGVGMNNFSKPARDIFMEIHKIDSNYYPE</sequence>
<dbReference type="Proteomes" id="UP000652761">
    <property type="component" value="Unassembled WGS sequence"/>
</dbReference>
<dbReference type="InterPro" id="IPR036273">
    <property type="entry name" value="CRAL/TRIO_N_dom_sf"/>
</dbReference>
<keyword evidence="3" id="KW-0333">Golgi apparatus</keyword>
<proteinExistence type="inferred from homology"/>
<evidence type="ECO:0000256" key="4">
    <source>
        <dbReference type="ARBA" id="ARBA00038020"/>
    </source>
</evidence>
<evidence type="ECO:0000313" key="6">
    <source>
        <dbReference type="EMBL" id="MQL81097.1"/>
    </source>
</evidence>
<organism evidence="6 7">
    <name type="scientific">Colocasia esculenta</name>
    <name type="common">Wild taro</name>
    <name type="synonym">Arum esculentum</name>
    <dbReference type="NCBI Taxonomy" id="4460"/>
    <lineage>
        <taxon>Eukaryota</taxon>
        <taxon>Viridiplantae</taxon>
        <taxon>Streptophyta</taxon>
        <taxon>Embryophyta</taxon>
        <taxon>Tracheophyta</taxon>
        <taxon>Spermatophyta</taxon>
        <taxon>Magnoliopsida</taxon>
        <taxon>Liliopsida</taxon>
        <taxon>Araceae</taxon>
        <taxon>Aroideae</taxon>
        <taxon>Colocasieae</taxon>
        <taxon>Colocasia</taxon>
    </lineage>
</organism>
<comment type="subcellular location">
    <subcellularLocation>
        <location evidence="1">Cell membrane</location>
        <topology evidence="1">Peripheral membrane protein</topology>
    </subcellularLocation>
    <subcellularLocation>
        <location evidence="2">Golgi apparatus membrane</location>
        <topology evidence="2">Peripheral membrane protein</topology>
    </subcellularLocation>
</comment>
<dbReference type="SMART" id="SM01100">
    <property type="entry name" value="CRAL_TRIO_N"/>
    <property type="match status" value="1"/>
</dbReference>
<dbReference type="Pfam" id="PF00650">
    <property type="entry name" value="CRAL_TRIO"/>
    <property type="match status" value="1"/>
</dbReference>
<comment type="caution">
    <text evidence="6">The sequence shown here is derived from an EMBL/GenBank/DDBJ whole genome shotgun (WGS) entry which is preliminary data.</text>
</comment>
<evidence type="ECO:0000259" key="5">
    <source>
        <dbReference type="PROSITE" id="PS50191"/>
    </source>
</evidence>
<dbReference type="CDD" id="cd00170">
    <property type="entry name" value="SEC14"/>
    <property type="match status" value="1"/>
</dbReference>
<dbReference type="InterPro" id="IPR036865">
    <property type="entry name" value="CRAL-TRIO_dom_sf"/>
</dbReference>
<dbReference type="SUPFAM" id="SSF52087">
    <property type="entry name" value="CRAL/TRIO domain"/>
    <property type="match status" value="1"/>
</dbReference>
<dbReference type="PANTHER" id="PTHR45657">
    <property type="entry name" value="CRAL-TRIO DOMAIN-CONTAINING PROTEIN YKL091C-RELATED"/>
    <property type="match status" value="1"/>
</dbReference>
<dbReference type="InterPro" id="IPR011074">
    <property type="entry name" value="CRAL/TRIO_N_dom"/>
</dbReference>
<dbReference type="PANTHER" id="PTHR45657:SF50">
    <property type="entry name" value="PHOSPHATIDYLINOSITOL_PHOSPHATIDYLCHOLINE TRANSFER PROTEIN SFH11"/>
    <property type="match status" value="1"/>
</dbReference>
<dbReference type="SUPFAM" id="SSF46938">
    <property type="entry name" value="CRAL/TRIO N-terminal domain"/>
    <property type="match status" value="1"/>
</dbReference>
<name>A0A843UFW1_COLES</name>
<dbReference type="GO" id="GO:0000139">
    <property type="term" value="C:Golgi membrane"/>
    <property type="evidence" value="ECO:0007669"/>
    <property type="project" value="UniProtKB-SubCell"/>
</dbReference>
<dbReference type="Gene3D" id="1.10.8.20">
    <property type="entry name" value="N-terminal domain of phosphatidylinositol transfer protein sec14p"/>
    <property type="match status" value="1"/>
</dbReference>
<dbReference type="InterPro" id="IPR051026">
    <property type="entry name" value="PI/PC_transfer"/>
</dbReference>
<protein>
    <recommendedName>
        <fullName evidence="5">CRAL-TRIO domain-containing protein</fullName>
    </recommendedName>
</protein>
<reference evidence="6" key="1">
    <citation type="submission" date="2017-07" db="EMBL/GenBank/DDBJ databases">
        <title>Taro Niue Genome Assembly and Annotation.</title>
        <authorList>
            <person name="Atibalentja N."/>
            <person name="Keating K."/>
            <person name="Fields C.J."/>
        </authorList>
    </citation>
    <scope>NUCLEOTIDE SEQUENCE</scope>
    <source>
        <strain evidence="6">Niue_2</strain>
        <tissue evidence="6">Leaf</tissue>
    </source>
</reference>
<accession>A0A843UFW1</accession>